<sequence length="101" mass="10871">MTSGGFNVTSDVLEAHAKALEGLHGRLQGAMDAANTVSMPTDAYGIICQPFRMLLDPVEQWGMNALKGVAEAMDSTAKKVTETAKHYQEVEDQIAKSLKGF</sequence>
<name>A0ABU4TCK2_9PSEU</name>
<accession>A0ABU4TCK2</accession>
<protein>
    <submittedName>
        <fullName evidence="1">Type VII secretion target</fullName>
    </submittedName>
</protein>
<reference evidence="1 2" key="1">
    <citation type="submission" date="2023-11" db="EMBL/GenBank/DDBJ databases">
        <title>Lentzea sokolovensis, sp. nov., Lentzea kristufkii, sp. nov., and Lentzea miocenensis, sp. nov., rare actinobacteria from Sokolov Coal Basin, Miocene lacustrine sediment, Czech Republic.</title>
        <authorList>
            <person name="Lara A."/>
            <person name="Kotroba L."/>
            <person name="Nouioui I."/>
            <person name="Neumann-Schaal M."/>
            <person name="Mast Y."/>
            <person name="Chronakova A."/>
        </authorList>
    </citation>
    <scope>NUCLEOTIDE SEQUENCE [LARGE SCALE GENOMIC DNA]</scope>
    <source>
        <strain evidence="1 2">BCCO 10_0856</strain>
    </source>
</reference>
<evidence type="ECO:0000313" key="2">
    <source>
        <dbReference type="Proteomes" id="UP001285521"/>
    </source>
</evidence>
<evidence type="ECO:0000313" key="1">
    <source>
        <dbReference type="EMBL" id="MDX8035622.1"/>
    </source>
</evidence>
<organism evidence="1 2">
    <name type="scientific">Lentzea miocenica</name>
    <dbReference type="NCBI Taxonomy" id="3095431"/>
    <lineage>
        <taxon>Bacteria</taxon>
        <taxon>Bacillati</taxon>
        <taxon>Actinomycetota</taxon>
        <taxon>Actinomycetes</taxon>
        <taxon>Pseudonocardiales</taxon>
        <taxon>Pseudonocardiaceae</taxon>
        <taxon>Lentzea</taxon>
    </lineage>
</organism>
<dbReference type="RefSeq" id="WP_319970642.1">
    <property type="nucleotide sequence ID" value="NZ_JAXAVW010000036.1"/>
</dbReference>
<gene>
    <name evidence="1" type="ORF">SK803_35930</name>
</gene>
<proteinExistence type="predicted"/>
<dbReference type="EMBL" id="JAXAVW010000036">
    <property type="protein sequence ID" value="MDX8035622.1"/>
    <property type="molecule type" value="Genomic_DNA"/>
</dbReference>
<dbReference type="InterPro" id="IPR022536">
    <property type="entry name" value="EspC"/>
</dbReference>
<dbReference type="Pfam" id="PF10824">
    <property type="entry name" value="T7SS_ESX_EspC"/>
    <property type="match status" value="1"/>
</dbReference>
<comment type="caution">
    <text evidence="1">The sequence shown here is derived from an EMBL/GenBank/DDBJ whole genome shotgun (WGS) entry which is preliminary data.</text>
</comment>
<dbReference type="Proteomes" id="UP001285521">
    <property type="component" value="Unassembled WGS sequence"/>
</dbReference>
<keyword evidence="2" id="KW-1185">Reference proteome</keyword>